<proteinExistence type="predicted"/>
<reference evidence="1 2" key="1">
    <citation type="journal article" date="2020" name="Carbohydr. Polym.">
        <title>Characterization and optimization of production of bacterial cellulose from strain CGMCC 17276 based on whole-genome analysis.</title>
        <authorList>
            <person name="Lu T."/>
            <person name="Gao H."/>
            <person name="Liao B."/>
            <person name="Wu J."/>
            <person name="Zhang W."/>
            <person name="Huang J."/>
            <person name="Liu M."/>
            <person name="Huang J."/>
            <person name="Chang Z."/>
            <person name="Jin M."/>
            <person name="Yi Z."/>
            <person name="Jiang D."/>
        </authorList>
    </citation>
    <scope>NUCLEOTIDE SEQUENCE [LARGE SCALE GENOMIC DNA]</scope>
    <source>
        <strain evidence="1 2">CGMCC 17276</strain>
    </source>
</reference>
<accession>A0A857FP66</accession>
<dbReference type="OrthoDB" id="7276375at2"/>
<dbReference type="EMBL" id="CP041348">
    <property type="protein sequence ID" value="QHC35966.1"/>
    <property type="molecule type" value="Genomic_DNA"/>
</dbReference>
<organism evidence="1 2">
    <name type="scientific">Komagataeibacter xylinus</name>
    <name type="common">Gluconacetobacter xylinus</name>
    <dbReference type="NCBI Taxonomy" id="28448"/>
    <lineage>
        <taxon>Bacteria</taxon>
        <taxon>Pseudomonadati</taxon>
        <taxon>Pseudomonadota</taxon>
        <taxon>Alphaproteobacteria</taxon>
        <taxon>Acetobacterales</taxon>
        <taxon>Acetobacteraceae</taxon>
        <taxon>Komagataeibacter</taxon>
    </lineage>
</organism>
<evidence type="ECO:0000313" key="1">
    <source>
        <dbReference type="EMBL" id="QHC35966.1"/>
    </source>
</evidence>
<name>A0A857FP66_KOMXY</name>
<evidence type="ECO:0000313" key="2">
    <source>
        <dbReference type="Proteomes" id="UP000464674"/>
    </source>
</evidence>
<dbReference type="AlphaFoldDB" id="A0A857FP66"/>
<sequence>MQEKILTGPSGKEYRFVAIEPKDAPNRACLFLVQDTRSNSSSDQTYIAHARHGRGWVKFYGEEEKNGLTPFNRIFLYAGTSGDLTIPFGDILSGGTEQVLGYKMPHGRDCP</sequence>
<dbReference type="Proteomes" id="UP000464674">
    <property type="component" value="Chromosome"/>
</dbReference>
<dbReference type="RefSeq" id="WP_159262343.1">
    <property type="nucleotide sequence ID" value="NZ_CP041348.1"/>
</dbReference>
<protein>
    <submittedName>
        <fullName evidence="1">Uncharacterized protein</fullName>
    </submittedName>
</protein>
<gene>
    <name evidence="1" type="ORF">FMA36_11105</name>
</gene>